<dbReference type="SUPFAM" id="SSF53720">
    <property type="entry name" value="ALDH-like"/>
    <property type="match status" value="1"/>
</dbReference>
<reference evidence="6 7" key="2">
    <citation type="submission" date="2020-03" db="EMBL/GenBank/DDBJ databases">
        <authorList>
            <person name="Ichikawa N."/>
            <person name="Kimura A."/>
            <person name="Kitahashi Y."/>
            <person name="Uohara A."/>
        </authorList>
    </citation>
    <scope>NUCLEOTIDE SEQUENCE [LARGE SCALE GENOMIC DNA]</scope>
    <source>
        <strain evidence="6 7">NBRC 108638</strain>
    </source>
</reference>
<evidence type="ECO:0000256" key="2">
    <source>
        <dbReference type="ARBA" id="ARBA00023002"/>
    </source>
</evidence>
<dbReference type="Gene3D" id="3.40.605.10">
    <property type="entry name" value="Aldehyde Dehydrogenase, Chain A, domain 1"/>
    <property type="match status" value="1"/>
</dbReference>
<evidence type="ECO:0000259" key="5">
    <source>
        <dbReference type="Pfam" id="PF00171"/>
    </source>
</evidence>
<dbReference type="InterPro" id="IPR029510">
    <property type="entry name" value="Ald_DH_CS_GLU"/>
</dbReference>
<dbReference type="InterPro" id="IPR016161">
    <property type="entry name" value="Ald_DH/histidinol_DH"/>
</dbReference>
<dbReference type="PROSITE" id="PS00687">
    <property type="entry name" value="ALDEHYDE_DEHYDR_GLU"/>
    <property type="match status" value="1"/>
</dbReference>
<sequence>MSEFVDGRMLIGGELVQSRTANWLESVNPANEEVIGRVPAAGPEDVHAAVDAALGAFDAWAGLSMAERAQYLRGYAQRLREEGKRILDIEVRDTGNTIAKLRHDVASAVRGIEYFAGLGTELKGETIPASADALHYSVRQPYGVVGRIVPFNHPILFAAKFGAPLMAGNCVVIKPSEQSPLSATVLAEIVRETLPPGVVNIVTGDGAGAGVPLVSHPLVKRISFIGSVPTGMAIQRLAADVAVKHVSLELGGKNPMIVFADADPDVVAANAVNGMNFGWMGQSCGSMSRILLPDSLYDAVLDRIVAKAEAIVQGDPGKEETGAGPMNSKAQYDKALRYIQAGIEDGARLVAGGGRPEGPEFARGYWLRPTVFADVTRDMRIFREEIFGPVMSLVRYPDGDIDEVLRLANDVEYGLTASIWTNDLRLAMRAAREVRAGYVWVNGVSRHFLGTGFGGFKNSGTGREECFDEMLSYTETKTVHVHV</sequence>
<keyword evidence="7" id="KW-1185">Reference proteome</keyword>
<reference evidence="6 7" key="1">
    <citation type="submission" date="2020-03" db="EMBL/GenBank/DDBJ databases">
        <title>Whole genome shotgun sequence of Phytohabitans rumicis NBRC 108638.</title>
        <authorList>
            <person name="Komaki H."/>
            <person name="Tamura T."/>
        </authorList>
    </citation>
    <scope>NUCLEOTIDE SEQUENCE [LARGE SCALE GENOMIC DNA]</scope>
    <source>
        <strain evidence="6 7">NBRC 108638</strain>
    </source>
</reference>
<evidence type="ECO:0000313" key="6">
    <source>
        <dbReference type="EMBL" id="GFJ96490.1"/>
    </source>
</evidence>
<dbReference type="FunFam" id="3.40.309.10:FF:000001">
    <property type="entry name" value="Mitochondrial aldehyde dehydrogenase 2"/>
    <property type="match status" value="1"/>
</dbReference>
<name>A0A6V8LLR4_9ACTN</name>
<protein>
    <submittedName>
        <fullName evidence="6">Aldehyde dehydrogenase</fullName>
    </submittedName>
</protein>
<dbReference type="Gene3D" id="3.40.309.10">
    <property type="entry name" value="Aldehyde Dehydrogenase, Chain A, domain 2"/>
    <property type="match status" value="1"/>
</dbReference>
<dbReference type="Proteomes" id="UP000482960">
    <property type="component" value="Unassembled WGS sequence"/>
</dbReference>
<keyword evidence="2 4" id="KW-0560">Oxidoreductase</keyword>
<evidence type="ECO:0000256" key="4">
    <source>
        <dbReference type="RuleBase" id="RU003345"/>
    </source>
</evidence>
<comment type="caution">
    <text evidence="6">The sequence shown here is derived from an EMBL/GenBank/DDBJ whole genome shotgun (WGS) entry which is preliminary data.</text>
</comment>
<dbReference type="InterPro" id="IPR016163">
    <property type="entry name" value="Ald_DH_C"/>
</dbReference>
<dbReference type="InterPro" id="IPR016162">
    <property type="entry name" value="Ald_DH_N"/>
</dbReference>
<dbReference type="FunFam" id="3.40.605.10:FF:000007">
    <property type="entry name" value="NAD/NADP-dependent betaine aldehyde dehydrogenase"/>
    <property type="match status" value="1"/>
</dbReference>
<dbReference type="Pfam" id="PF00171">
    <property type="entry name" value="Aldedh"/>
    <property type="match status" value="1"/>
</dbReference>
<evidence type="ECO:0000256" key="1">
    <source>
        <dbReference type="ARBA" id="ARBA00009986"/>
    </source>
</evidence>
<dbReference type="GO" id="GO:0016620">
    <property type="term" value="F:oxidoreductase activity, acting on the aldehyde or oxo group of donors, NAD or NADP as acceptor"/>
    <property type="evidence" value="ECO:0007669"/>
    <property type="project" value="InterPro"/>
</dbReference>
<organism evidence="6 7">
    <name type="scientific">Phytohabitans rumicis</name>
    <dbReference type="NCBI Taxonomy" id="1076125"/>
    <lineage>
        <taxon>Bacteria</taxon>
        <taxon>Bacillati</taxon>
        <taxon>Actinomycetota</taxon>
        <taxon>Actinomycetes</taxon>
        <taxon>Micromonosporales</taxon>
        <taxon>Micromonosporaceae</taxon>
    </lineage>
</organism>
<evidence type="ECO:0000313" key="7">
    <source>
        <dbReference type="Proteomes" id="UP000482960"/>
    </source>
</evidence>
<dbReference type="EMBL" id="BLPG01000002">
    <property type="protein sequence ID" value="GFJ96490.1"/>
    <property type="molecule type" value="Genomic_DNA"/>
</dbReference>
<comment type="similarity">
    <text evidence="1 4">Belongs to the aldehyde dehydrogenase family.</text>
</comment>
<dbReference type="PANTHER" id="PTHR11699">
    <property type="entry name" value="ALDEHYDE DEHYDROGENASE-RELATED"/>
    <property type="match status" value="1"/>
</dbReference>
<feature type="active site" evidence="3">
    <location>
        <position position="249"/>
    </location>
</feature>
<accession>A0A6V8LLR4</accession>
<dbReference type="RefSeq" id="WP_218577949.1">
    <property type="nucleotide sequence ID" value="NZ_BAABJB010000008.1"/>
</dbReference>
<dbReference type="InterPro" id="IPR015590">
    <property type="entry name" value="Aldehyde_DH_dom"/>
</dbReference>
<evidence type="ECO:0000256" key="3">
    <source>
        <dbReference type="PROSITE-ProRule" id="PRU10007"/>
    </source>
</evidence>
<gene>
    <name evidence="6" type="ORF">Prum_101320</name>
</gene>
<proteinExistence type="inferred from homology"/>
<dbReference type="AlphaFoldDB" id="A0A6V8LLR4"/>
<feature type="domain" description="Aldehyde dehydrogenase" evidence="5">
    <location>
        <begin position="18"/>
        <end position="479"/>
    </location>
</feature>